<dbReference type="PANTHER" id="PTHR16024">
    <property type="entry name" value="XK-RELATED PROTEIN"/>
    <property type="match status" value="1"/>
</dbReference>
<evidence type="ECO:0000256" key="2">
    <source>
        <dbReference type="ARBA" id="ARBA00008789"/>
    </source>
</evidence>
<name>A0ABN9KXK4_9NEOB</name>
<evidence type="ECO:0000256" key="7">
    <source>
        <dbReference type="RuleBase" id="RU910716"/>
    </source>
</evidence>
<feature type="transmembrane region" description="Helical" evidence="7">
    <location>
        <begin position="225"/>
        <end position="246"/>
    </location>
</feature>
<dbReference type="InterPro" id="IPR050895">
    <property type="entry name" value="XK-related_scramblase"/>
</dbReference>
<feature type="non-terminal residue" evidence="8">
    <location>
        <position position="1"/>
    </location>
</feature>
<sequence length="283" mass="31363">TWILSDLFSGKKGESANEEQDLVTKQGDLSLLRLIEVLLQALPQLLLQTYVYMTLDRTDVYAVCCALLCLLSLSWALVSFSHFLCLLRPGHLCLPWASVLCQLLWRMGMIGTRVMALIVFARVYHFWVFAVGGEGWCEKILCAAVPPPPHITGLFLTTWSAHSSPEILCAAVPPPPHITGLSLTTSRPTSSLTPCYWRLFNILLGAVYTFCFINVRDGPSRYRVAIFYVIMLLENCILLLLATDFLQGAAWSEVKLSVAVLSGFLIGSTFLLDSMAVLCNALL</sequence>
<reference evidence="8" key="1">
    <citation type="submission" date="2023-07" db="EMBL/GenBank/DDBJ databases">
        <authorList>
            <person name="Stuckert A."/>
        </authorList>
    </citation>
    <scope>NUCLEOTIDE SEQUENCE</scope>
</reference>
<proteinExistence type="inferred from homology"/>
<feature type="transmembrane region" description="Helical" evidence="7">
    <location>
        <begin position="60"/>
        <end position="87"/>
    </location>
</feature>
<comment type="subcellular location">
    <subcellularLocation>
        <location evidence="1">Cell membrane</location>
        <topology evidence="1">Multi-pass membrane protein</topology>
    </subcellularLocation>
    <subcellularLocation>
        <location evidence="7">Membrane</location>
        <topology evidence="7">Multi-pass membrane protein</topology>
    </subcellularLocation>
</comment>
<dbReference type="EMBL" id="CAUEEQ010002606">
    <property type="protein sequence ID" value="CAJ0923172.1"/>
    <property type="molecule type" value="Genomic_DNA"/>
</dbReference>
<evidence type="ECO:0000256" key="3">
    <source>
        <dbReference type="ARBA" id="ARBA00022475"/>
    </source>
</evidence>
<evidence type="ECO:0000256" key="5">
    <source>
        <dbReference type="ARBA" id="ARBA00022989"/>
    </source>
</evidence>
<evidence type="ECO:0000313" key="8">
    <source>
        <dbReference type="EMBL" id="CAJ0923172.1"/>
    </source>
</evidence>
<evidence type="ECO:0000256" key="1">
    <source>
        <dbReference type="ARBA" id="ARBA00004651"/>
    </source>
</evidence>
<dbReference type="Pfam" id="PF09815">
    <property type="entry name" value="XK-related"/>
    <property type="match status" value="1"/>
</dbReference>
<comment type="caution">
    <text evidence="8">The sequence shown here is derived from an EMBL/GenBank/DDBJ whole genome shotgun (WGS) entry which is preliminary data.</text>
</comment>
<keyword evidence="3" id="KW-1003">Cell membrane</keyword>
<keyword evidence="6 7" id="KW-0472">Membrane</keyword>
<accession>A0ABN9KXK4</accession>
<feature type="transmembrane region" description="Helical" evidence="7">
    <location>
        <begin position="196"/>
        <end position="213"/>
    </location>
</feature>
<dbReference type="InterPro" id="IPR018629">
    <property type="entry name" value="XK-rel"/>
</dbReference>
<organism evidence="8 9">
    <name type="scientific">Ranitomeya imitator</name>
    <name type="common">mimic poison frog</name>
    <dbReference type="NCBI Taxonomy" id="111125"/>
    <lineage>
        <taxon>Eukaryota</taxon>
        <taxon>Metazoa</taxon>
        <taxon>Chordata</taxon>
        <taxon>Craniata</taxon>
        <taxon>Vertebrata</taxon>
        <taxon>Euteleostomi</taxon>
        <taxon>Amphibia</taxon>
        <taxon>Batrachia</taxon>
        <taxon>Anura</taxon>
        <taxon>Neobatrachia</taxon>
        <taxon>Hyloidea</taxon>
        <taxon>Dendrobatidae</taxon>
        <taxon>Dendrobatinae</taxon>
        <taxon>Ranitomeya</taxon>
    </lineage>
</organism>
<keyword evidence="9" id="KW-1185">Reference proteome</keyword>
<gene>
    <name evidence="8" type="ORF">RIMI_LOCUS1942052</name>
</gene>
<feature type="transmembrane region" description="Helical" evidence="7">
    <location>
        <begin position="258"/>
        <end position="282"/>
    </location>
</feature>
<keyword evidence="5 7" id="KW-1133">Transmembrane helix</keyword>
<keyword evidence="4 7" id="KW-0812">Transmembrane</keyword>
<dbReference type="Proteomes" id="UP001176940">
    <property type="component" value="Unassembled WGS sequence"/>
</dbReference>
<evidence type="ECO:0000313" key="9">
    <source>
        <dbReference type="Proteomes" id="UP001176940"/>
    </source>
</evidence>
<evidence type="ECO:0000256" key="6">
    <source>
        <dbReference type="ARBA" id="ARBA00023136"/>
    </source>
</evidence>
<feature type="transmembrane region" description="Helical" evidence="7">
    <location>
        <begin position="99"/>
        <end position="121"/>
    </location>
</feature>
<evidence type="ECO:0000256" key="4">
    <source>
        <dbReference type="ARBA" id="ARBA00022692"/>
    </source>
</evidence>
<dbReference type="PANTHER" id="PTHR16024:SF15">
    <property type="entry name" value="XK-RELATED PROTEIN 5"/>
    <property type="match status" value="1"/>
</dbReference>
<comment type="similarity">
    <text evidence="2 7">Belongs to the XK family.</text>
</comment>
<protein>
    <recommendedName>
        <fullName evidence="7">XK-related protein</fullName>
    </recommendedName>
</protein>